<dbReference type="AlphaFoldDB" id="A0A8T2DTG3"/>
<dbReference type="Proteomes" id="UP000694251">
    <property type="component" value="Chromosome 5"/>
</dbReference>
<comment type="caution">
    <text evidence="1">The sequence shown here is derived from an EMBL/GenBank/DDBJ whole genome shotgun (WGS) entry which is preliminary data.</text>
</comment>
<reference evidence="1 2" key="1">
    <citation type="submission" date="2020-12" db="EMBL/GenBank/DDBJ databases">
        <title>Concerted genomic and epigenomic changes stabilize Arabidopsis allopolyploids.</title>
        <authorList>
            <person name="Chen Z."/>
        </authorList>
    </citation>
    <scope>NUCLEOTIDE SEQUENCE [LARGE SCALE GENOMIC DNA]</scope>
    <source>
        <strain evidence="1">As9502</strain>
        <tissue evidence="1">Leaf</tissue>
    </source>
</reference>
<organism evidence="1 2">
    <name type="scientific">Arabidopsis suecica</name>
    <name type="common">Swedish thale-cress</name>
    <name type="synonym">Cardaminopsis suecica</name>
    <dbReference type="NCBI Taxonomy" id="45249"/>
    <lineage>
        <taxon>Eukaryota</taxon>
        <taxon>Viridiplantae</taxon>
        <taxon>Streptophyta</taxon>
        <taxon>Embryophyta</taxon>
        <taxon>Tracheophyta</taxon>
        <taxon>Spermatophyta</taxon>
        <taxon>Magnoliopsida</taxon>
        <taxon>eudicotyledons</taxon>
        <taxon>Gunneridae</taxon>
        <taxon>Pentapetalae</taxon>
        <taxon>rosids</taxon>
        <taxon>malvids</taxon>
        <taxon>Brassicales</taxon>
        <taxon>Brassicaceae</taxon>
        <taxon>Camelineae</taxon>
        <taxon>Arabidopsis</taxon>
    </lineage>
</organism>
<gene>
    <name evidence="1" type="ORF">ISN44_As05g026220</name>
</gene>
<evidence type="ECO:0000313" key="1">
    <source>
        <dbReference type="EMBL" id="KAG7610621.1"/>
    </source>
</evidence>
<dbReference type="EMBL" id="JAEFBJ010000005">
    <property type="protein sequence ID" value="KAG7610621.1"/>
    <property type="molecule type" value="Genomic_DNA"/>
</dbReference>
<accession>A0A8T2DTG3</accession>
<evidence type="ECO:0000313" key="2">
    <source>
        <dbReference type="Proteomes" id="UP000694251"/>
    </source>
</evidence>
<proteinExistence type="predicted"/>
<protein>
    <submittedName>
        <fullName evidence="1">Uncharacterized protein</fullName>
    </submittedName>
</protein>
<name>A0A8T2DTG3_ARASU</name>
<keyword evidence="2" id="KW-1185">Reference proteome</keyword>
<sequence>MSIHHWKCSTGALRMSGTRRLNKEVVLLTSR</sequence>